<dbReference type="GO" id="GO:0004499">
    <property type="term" value="F:N,N-dimethylaniline monooxygenase activity"/>
    <property type="evidence" value="ECO:0007669"/>
    <property type="project" value="InterPro"/>
</dbReference>
<dbReference type="EMBL" id="JAVRRT010000005">
    <property type="protein sequence ID" value="KAK5171973.1"/>
    <property type="molecule type" value="Genomic_DNA"/>
</dbReference>
<evidence type="ECO:0000313" key="6">
    <source>
        <dbReference type="Proteomes" id="UP001337655"/>
    </source>
</evidence>
<dbReference type="RefSeq" id="XP_064660817.1">
    <property type="nucleotide sequence ID" value="XM_064800866.1"/>
</dbReference>
<name>A0AAV9PGQ9_9PEZI</name>
<keyword evidence="3" id="KW-0274">FAD</keyword>
<protein>
    <recommendedName>
        <fullName evidence="7">FAD/NAD(P)-binding domain-containing protein</fullName>
    </recommendedName>
</protein>
<dbReference type="InterPro" id="IPR020946">
    <property type="entry name" value="Flavin_mOase-like"/>
</dbReference>
<dbReference type="Proteomes" id="UP001337655">
    <property type="component" value="Unassembled WGS sequence"/>
</dbReference>
<keyword evidence="2" id="KW-0285">Flavoprotein</keyword>
<dbReference type="PANTHER" id="PTHR42877:SF7">
    <property type="entry name" value="FLAVIN-BINDING MONOOXYGENASE-RELATED"/>
    <property type="match status" value="1"/>
</dbReference>
<dbReference type="Gene3D" id="3.50.50.60">
    <property type="entry name" value="FAD/NAD(P)-binding domain"/>
    <property type="match status" value="3"/>
</dbReference>
<reference evidence="5 6" key="1">
    <citation type="submission" date="2023-08" db="EMBL/GenBank/DDBJ databases">
        <title>Black Yeasts Isolated from many extreme environments.</title>
        <authorList>
            <person name="Coleine C."/>
            <person name="Stajich J.E."/>
            <person name="Selbmann L."/>
        </authorList>
    </citation>
    <scope>NUCLEOTIDE SEQUENCE [LARGE SCALE GENOMIC DNA]</scope>
    <source>
        <strain evidence="5 6">CCFEE 5935</strain>
    </source>
</reference>
<evidence type="ECO:0000313" key="5">
    <source>
        <dbReference type="EMBL" id="KAK5171973.1"/>
    </source>
</evidence>
<evidence type="ECO:0000256" key="1">
    <source>
        <dbReference type="ARBA" id="ARBA00010139"/>
    </source>
</evidence>
<accession>A0AAV9PGQ9</accession>
<dbReference type="AlphaFoldDB" id="A0AAV9PGQ9"/>
<evidence type="ECO:0000256" key="4">
    <source>
        <dbReference type="ARBA" id="ARBA00023002"/>
    </source>
</evidence>
<keyword evidence="4" id="KW-0560">Oxidoreductase</keyword>
<dbReference type="Pfam" id="PF00743">
    <property type="entry name" value="FMO-like"/>
    <property type="match status" value="1"/>
</dbReference>
<dbReference type="GO" id="GO:0050661">
    <property type="term" value="F:NADP binding"/>
    <property type="evidence" value="ECO:0007669"/>
    <property type="project" value="InterPro"/>
</dbReference>
<evidence type="ECO:0008006" key="7">
    <source>
        <dbReference type="Google" id="ProtNLM"/>
    </source>
</evidence>
<comment type="similarity">
    <text evidence="1">Belongs to the FAD-binding monooxygenase family.</text>
</comment>
<dbReference type="GO" id="GO:0050660">
    <property type="term" value="F:flavin adenine dinucleotide binding"/>
    <property type="evidence" value="ECO:0007669"/>
    <property type="project" value="InterPro"/>
</dbReference>
<evidence type="ECO:0000256" key="3">
    <source>
        <dbReference type="ARBA" id="ARBA00022827"/>
    </source>
</evidence>
<dbReference type="GeneID" id="89924956"/>
<proteinExistence type="inferred from homology"/>
<dbReference type="InterPro" id="IPR036188">
    <property type="entry name" value="FAD/NAD-bd_sf"/>
</dbReference>
<gene>
    <name evidence="5" type="ORF">LTR77_003610</name>
</gene>
<dbReference type="PANTHER" id="PTHR42877">
    <property type="entry name" value="L-ORNITHINE N(5)-MONOOXYGENASE-RELATED"/>
    <property type="match status" value="1"/>
</dbReference>
<dbReference type="InterPro" id="IPR051209">
    <property type="entry name" value="FAD-bind_Monooxygenase_sf"/>
</dbReference>
<evidence type="ECO:0000256" key="2">
    <source>
        <dbReference type="ARBA" id="ARBA00022630"/>
    </source>
</evidence>
<keyword evidence="6" id="KW-1185">Reference proteome</keyword>
<sequence length="618" mass="70630">MAPGRIDYPQDVPLEHPDAAEYIPQYLHDSFPDPAGRPDPKIRDDFYGTRRKLRIGILGAGICCINFLHFAEQQLQDVEYVVYEKNEDVGGVWLTSKYPGCRCDIPSIVYQFSWRPNRFWSELYAPAAENLEYIRKVTEESGFYKYMRFQHQISKASWSDEEAMWTLSVEDMKSSRKFDDKVHVFLELNGPVSNPRLTSIRGIENFKGEVVHPAYWNEDTTVDGKRVALIGYGCSGVQIGPNIVDKVSKLYTWFRNKTYILPPPNQTYSASGGANFKYSEEQKALLADADVYLAYRKAVDDGFYRRYPYVINGSKTSQLVKDNTVKYMKEKLAHKPELLDSILPEDFDIGCRRQTFAYGYMEALTDPRTTVFTQEPKTFTEKGILDGDGNEHEIDMVIAATGYDQSHLPRFPKLVNGRSMIEEWSDMRSPPSYMALMLKSMPNYFNPSSAFGPLPQGNFYQSAEAFSKYMVKAIDKMQLDRILSVTPKDKAVDQFVRHSLAYLKRTAVMGPCVAWYKGNQSDKPPALWPGARNQFIRILETPRFEDFNIVYEDEEDMFAYFGNGWTLQDDGDPEADKTWYMGQPSKHVDQETIDRLKGTDPSVTEVVHGVASMAGMAS</sequence>
<dbReference type="SUPFAM" id="SSF51905">
    <property type="entry name" value="FAD/NAD(P)-binding domain"/>
    <property type="match status" value="2"/>
</dbReference>
<comment type="caution">
    <text evidence="5">The sequence shown here is derived from an EMBL/GenBank/DDBJ whole genome shotgun (WGS) entry which is preliminary data.</text>
</comment>
<organism evidence="5 6">
    <name type="scientific">Saxophila tyrrhenica</name>
    <dbReference type="NCBI Taxonomy" id="1690608"/>
    <lineage>
        <taxon>Eukaryota</taxon>
        <taxon>Fungi</taxon>
        <taxon>Dikarya</taxon>
        <taxon>Ascomycota</taxon>
        <taxon>Pezizomycotina</taxon>
        <taxon>Dothideomycetes</taxon>
        <taxon>Dothideomycetidae</taxon>
        <taxon>Mycosphaerellales</taxon>
        <taxon>Extremaceae</taxon>
        <taxon>Saxophila</taxon>
    </lineage>
</organism>